<sequence>KLEAKCSSLVFYQSYLEMIAAQEHTEFLHMEIHSKYEDEVLEFYRNGKVKTVQSKKDPQRTIQVIKSTVGGTKVKISQKKLEEKLNLPNSGNEIGRLPAKNLDWKTVGISRQIPSGPAKKSDFKNDYKLILELVIACLECGSGGHSDDITQERAFIINALITRSKTMGVALEGKKYDARYWLYYLSSKGENKISSSVEESSSDNVLIRSLKKSVKRKQVVSSSPSAEAPHTLAVVNLEEQEEEVSAQGELQRKKKRKITSPPTSGNVNPDELMGKEPVEETSAHNQSPKQLDEELPQVQSFQPPQTDDAENQFMQLYFDWRAWKVGNSAEQLLEWDQQLKNKKIIKKCLGLPVNRCCEQILWKRTYEDLHLEHLATSPVSEFEPELEIPEKSEENLEKSTPPETNEVQKDQAIEIERSSAEAENEAQMTRLDTSETPVAIFEQNIEVEDRDSLSRDISVWYRSWVTKLLV</sequence>
<feature type="non-terminal residue" evidence="2">
    <location>
        <position position="1"/>
    </location>
</feature>
<feature type="compositionally biased region" description="Basic and acidic residues" evidence="1">
    <location>
        <begin position="388"/>
        <end position="397"/>
    </location>
</feature>
<evidence type="ECO:0000313" key="3">
    <source>
        <dbReference type="Proteomes" id="UP000595140"/>
    </source>
</evidence>
<dbReference type="EMBL" id="OOIL02006835">
    <property type="protein sequence ID" value="VFR02628.1"/>
    <property type="molecule type" value="Genomic_DNA"/>
</dbReference>
<organism evidence="2 3">
    <name type="scientific">Cuscuta campestris</name>
    <dbReference type="NCBI Taxonomy" id="132261"/>
    <lineage>
        <taxon>Eukaryota</taxon>
        <taxon>Viridiplantae</taxon>
        <taxon>Streptophyta</taxon>
        <taxon>Embryophyta</taxon>
        <taxon>Tracheophyta</taxon>
        <taxon>Spermatophyta</taxon>
        <taxon>Magnoliopsida</taxon>
        <taxon>eudicotyledons</taxon>
        <taxon>Gunneridae</taxon>
        <taxon>Pentapetalae</taxon>
        <taxon>asterids</taxon>
        <taxon>lamiids</taxon>
        <taxon>Solanales</taxon>
        <taxon>Convolvulaceae</taxon>
        <taxon>Cuscuteae</taxon>
        <taxon>Cuscuta</taxon>
        <taxon>Cuscuta subgen. Grammica</taxon>
        <taxon>Cuscuta sect. Cleistogrammica</taxon>
    </lineage>
</organism>
<keyword evidence="3" id="KW-1185">Reference proteome</keyword>
<name>A0A484NQS5_9ASTE</name>
<feature type="region of interest" description="Disordered" evidence="1">
    <location>
        <begin position="239"/>
        <end position="306"/>
    </location>
</feature>
<accession>A0A484NQS5</accession>
<feature type="compositionally biased region" description="Basic and acidic residues" evidence="1">
    <location>
        <begin position="272"/>
        <end position="282"/>
    </location>
</feature>
<proteinExistence type="predicted"/>
<reference evidence="2 3" key="1">
    <citation type="submission" date="2018-04" db="EMBL/GenBank/DDBJ databases">
        <authorList>
            <person name="Vogel A."/>
        </authorList>
    </citation>
    <scope>NUCLEOTIDE SEQUENCE [LARGE SCALE GENOMIC DNA]</scope>
</reference>
<evidence type="ECO:0000256" key="1">
    <source>
        <dbReference type="SAM" id="MobiDB-lite"/>
    </source>
</evidence>
<protein>
    <submittedName>
        <fullName evidence="2">Uncharacterized protein</fullName>
    </submittedName>
</protein>
<feature type="region of interest" description="Disordered" evidence="1">
    <location>
        <begin position="380"/>
        <end position="410"/>
    </location>
</feature>
<dbReference type="Proteomes" id="UP000595140">
    <property type="component" value="Unassembled WGS sequence"/>
</dbReference>
<dbReference type="AlphaFoldDB" id="A0A484NQS5"/>
<gene>
    <name evidence="2" type="ORF">CCAM_LOCUS44403</name>
</gene>
<evidence type="ECO:0000313" key="2">
    <source>
        <dbReference type="EMBL" id="VFR02628.1"/>
    </source>
</evidence>